<dbReference type="Gene3D" id="3.30.70.330">
    <property type="match status" value="2"/>
</dbReference>
<evidence type="ECO:0000256" key="2">
    <source>
        <dbReference type="ARBA" id="ARBA00004496"/>
    </source>
</evidence>
<proteinExistence type="predicted"/>
<feature type="domain" description="RRM" evidence="10">
    <location>
        <begin position="76"/>
        <end position="158"/>
    </location>
</feature>
<gene>
    <name evidence="11" type="ORF">Fcan01_04383</name>
</gene>
<feature type="region of interest" description="Disordered" evidence="9">
    <location>
        <begin position="252"/>
        <end position="272"/>
    </location>
</feature>
<dbReference type="GO" id="GO:0003723">
    <property type="term" value="F:RNA binding"/>
    <property type="evidence" value="ECO:0007669"/>
    <property type="project" value="UniProtKB-UniRule"/>
</dbReference>
<feature type="compositionally biased region" description="Basic and acidic residues" evidence="9">
    <location>
        <begin position="48"/>
        <end position="61"/>
    </location>
</feature>
<dbReference type="STRING" id="158441.A0A226ET39"/>
<evidence type="ECO:0000256" key="7">
    <source>
        <dbReference type="ARBA" id="ARBA00023242"/>
    </source>
</evidence>
<dbReference type="PANTHER" id="PTHR48033">
    <property type="entry name" value="RNA-BINDING (RRM/RBD/RNP MOTIFS) FAMILY PROTEIN"/>
    <property type="match status" value="1"/>
</dbReference>
<dbReference type="OrthoDB" id="1875751at2759"/>
<dbReference type="AlphaFoldDB" id="A0A226ET39"/>
<keyword evidence="7" id="KW-0539">Nucleus</keyword>
<dbReference type="OMA" id="XIENIEL"/>
<dbReference type="InterPro" id="IPR035979">
    <property type="entry name" value="RBD_domain_sf"/>
</dbReference>
<reference evidence="11 12" key="1">
    <citation type="submission" date="2015-12" db="EMBL/GenBank/DDBJ databases">
        <title>The genome of Folsomia candida.</title>
        <authorList>
            <person name="Faddeeva A."/>
            <person name="Derks M.F."/>
            <person name="Anvar Y."/>
            <person name="Smit S."/>
            <person name="Van Straalen N."/>
            <person name="Roelofs D."/>
        </authorList>
    </citation>
    <scope>NUCLEOTIDE SEQUENCE [LARGE SCALE GENOMIC DNA]</scope>
    <source>
        <strain evidence="11 12">VU population</strain>
        <tissue evidence="11">Whole body</tissue>
    </source>
</reference>
<dbReference type="EMBL" id="LNIX01000002">
    <property type="protein sequence ID" value="OXA60378.1"/>
    <property type="molecule type" value="Genomic_DNA"/>
</dbReference>
<keyword evidence="5" id="KW-0677">Repeat</keyword>
<feature type="compositionally biased region" description="Gly residues" evidence="9">
    <location>
        <begin position="252"/>
        <end position="263"/>
    </location>
</feature>
<evidence type="ECO:0000256" key="9">
    <source>
        <dbReference type="SAM" id="MobiDB-lite"/>
    </source>
</evidence>
<keyword evidence="4" id="KW-0963">Cytoplasm</keyword>
<evidence type="ECO:0000256" key="1">
    <source>
        <dbReference type="ARBA" id="ARBA00004123"/>
    </source>
</evidence>
<keyword evidence="12" id="KW-1185">Reference proteome</keyword>
<feature type="region of interest" description="Disordered" evidence="9">
    <location>
        <begin position="1"/>
        <end position="69"/>
    </location>
</feature>
<dbReference type="PANTHER" id="PTHR48033:SF10">
    <property type="entry name" value="RNA-BINDING PROTEIN SQUID"/>
    <property type="match status" value="1"/>
</dbReference>
<name>A0A226ET39_FOLCA</name>
<evidence type="ECO:0000256" key="6">
    <source>
        <dbReference type="ARBA" id="ARBA00022884"/>
    </source>
</evidence>
<dbReference type="Proteomes" id="UP000198287">
    <property type="component" value="Unassembled WGS sequence"/>
</dbReference>
<evidence type="ECO:0000256" key="8">
    <source>
        <dbReference type="PROSITE-ProRule" id="PRU00176"/>
    </source>
</evidence>
<evidence type="ECO:0000259" key="10">
    <source>
        <dbReference type="PROSITE" id="PS50102"/>
    </source>
</evidence>
<dbReference type="FunFam" id="3.30.70.330:FF:000030">
    <property type="entry name" value="Heterogeneous nuclear ribonucleoprotein d0 isoform"/>
    <property type="match status" value="1"/>
</dbReference>
<organism evidence="11 12">
    <name type="scientific">Folsomia candida</name>
    <name type="common">Springtail</name>
    <dbReference type="NCBI Taxonomy" id="158441"/>
    <lineage>
        <taxon>Eukaryota</taxon>
        <taxon>Metazoa</taxon>
        <taxon>Ecdysozoa</taxon>
        <taxon>Arthropoda</taxon>
        <taxon>Hexapoda</taxon>
        <taxon>Collembola</taxon>
        <taxon>Entomobryomorpha</taxon>
        <taxon>Isotomoidea</taxon>
        <taxon>Isotomidae</taxon>
        <taxon>Proisotominae</taxon>
        <taxon>Folsomia</taxon>
    </lineage>
</organism>
<dbReference type="CDD" id="cd12329">
    <property type="entry name" value="RRM2_hnRNPD_like"/>
    <property type="match status" value="1"/>
</dbReference>
<protein>
    <submittedName>
        <fullName evidence="11">RNA-binding protein squid</fullName>
    </submittedName>
</protein>
<dbReference type="SUPFAM" id="SSF54928">
    <property type="entry name" value="RNA-binding domain, RBD"/>
    <property type="match status" value="2"/>
</dbReference>
<feature type="region of interest" description="Disordered" evidence="9">
    <location>
        <begin position="338"/>
        <end position="375"/>
    </location>
</feature>
<dbReference type="InterPro" id="IPR012677">
    <property type="entry name" value="Nucleotide-bd_a/b_plait_sf"/>
</dbReference>
<dbReference type="GO" id="GO:0005737">
    <property type="term" value="C:cytoplasm"/>
    <property type="evidence" value="ECO:0007669"/>
    <property type="project" value="UniProtKB-SubCell"/>
</dbReference>
<comment type="subcellular location">
    <subcellularLocation>
        <location evidence="2">Cytoplasm</location>
    </subcellularLocation>
    <subcellularLocation>
        <location evidence="1">Nucleus</location>
    </subcellularLocation>
</comment>
<evidence type="ECO:0000256" key="5">
    <source>
        <dbReference type="ARBA" id="ARBA00022737"/>
    </source>
</evidence>
<dbReference type="GO" id="GO:0005654">
    <property type="term" value="C:nucleoplasm"/>
    <property type="evidence" value="ECO:0007669"/>
    <property type="project" value="TreeGrafter"/>
</dbReference>
<feature type="domain" description="RRM" evidence="10">
    <location>
        <begin position="156"/>
        <end position="233"/>
    </location>
</feature>
<dbReference type="SMART" id="SM00360">
    <property type="entry name" value="RRM"/>
    <property type="match status" value="2"/>
</dbReference>
<dbReference type="InterPro" id="IPR000504">
    <property type="entry name" value="RRM_dom"/>
</dbReference>
<evidence type="ECO:0000256" key="4">
    <source>
        <dbReference type="ARBA" id="ARBA00022490"/>
    </source>
</evidence>
<dbReference type="PROSITE" id="PS50102">
    <property type="entry name" value="RRM"/>
    <property type="match status" value="2"/>
</dbReference>
<evidence type="ECO:0000313" key="12">
    <source>
        <dbReference type="Proteomes" id="UP000198287"/>
    </source>
</evidence>
<accession>A0A226ET39</accession>
<evidence type="ECO:0000313" key="11">
    <source>
        <dbReference type="EMBL" id="OXA60378.1"/>
    </source>
</evidence>
<dbReference type="GO" id="GO:0010468">
    <property type="term" value="P:regulation of gene expression"/>
    <property type="evidence" value="ECO:0007669"/>
    <property type="project" value="TreeGrafter"/>
</dbReference>
<evidence type="ECO:0000256" key="3">
    <source>
        <dbReference type="ARBA" id="ARBA00022481"/>
    </source>
</evidence>
<comment type="caution">
    <text evidence="11">The sequence shown here is derived from an EMBL/GenBank/DDBJ whole genome shotgun (WGS) entry which is preliminary data.</text>
</comment>
<sequence length="375" mass="40032">MSGQDFSDDITNGGFENHEGDEEMLTAGTGDEFQDDSMGATNPNNNGDENRNGGEDMEHQGNGDSSAANNAATSDQKLFIGGLSWETTEKDLREYFAKFGTIESLTLKMDPATGRSRGFAFIVFSETATLDKVIEAGEHVINGKKVDPKRAKARQGKIFVGGLTQEISDDEIKTYFSQFGNVVEMEMPIDKVKNQRKGFCFITFDNEQIVQELLKTPKQTIAGKEVDVKKAQPPQNPRMMGGWGGGMGMGSRGGGGGRGAPRGRGGRGRGDWNWGGYGGQNAGGYSGGGYGQGYSATGRYGGYTGAYDGYYGGGYGNYDYYSQYGGYSDYGGYDYDGTSTPSRGGRGGRGTSGAGGYSGKTRGQPRGGQPRHMPY</sequence>
<dbReference type="GO" id="GO:0000785">
    <property type="term" value="C:chromatin"/>
    <property type="evidence" value="ECO:0007669"/>
    <property type="project" value="TreeGrafter"/>
</dbReference>
<dbReference type="Pfam" id="PF00076">
    <property type="entry name" value="RRM_1"/>
    <property type="match status" value="2"/>
</dbReference>
<dbReference type="CDD" id="cd12325">
    <property type="entry name" value="RRM1_hnRNPA_hnRNPD_like"/>
    <property type="match status" value="1"/>
</dbReference>
<keyword evidence="3" id="KW-0488">Methylation</keyword>
<keyword evidence="6 8" id="KW-0694">RNA-binding</keyword>
<feature type="compositionally biased region" description="Gly residues" evidence="9">
    <location>
        <begin position="344"/>
        <end position="358"/>
    </location>
</feature>